<dbReference type="EMBL" id="JABSTU010000011">
    <property type="protein sequence ID" value="KAH8009105.1"/>
    <property type="molecule type" value="Genomic_DNA"/>
</dbReference>
<feature type="region of interest" description="Disordered" evidence="1">
    <location>
        <begin position="1"/>
        <end position="23"/>
    </location>
</feature>
<gene>
    <name evidence="2" type="ORF">HPB51_010295</name>
</gene>
<feature type="compositionally biased region" description="Polar residues" evidence="1">
    <location>
        <begin position="1"/>
        <end position="17"/>
    </location>
</feature>
<feature type="compositionally biased region" description="Basic residues" evidence="1">
    <location>
        <begin position="40"/>
        <end position="56"/>
    </location>
</feature>
<feature type="region of interest" description="Disordered" evidence="1">
    <location>
        <begin position="88"/>
        <end position="115"/>
    </location>
</feature>
<feature type="region of interest" description="Disordered" evidence="1">
    <location>
        <begin position="40"/>
        <end position="67"/>
    </location>
</feature>
<accession>A0A9J6D4W6</accession>
<dbReference type="Proteomes" id="UP000821866">
    <property type="component" value="Chromosome 9"/>
</dbReference>
<reference evidence="2" key="2">
    <citation type="submission" date="2021-09" db="EMBL/GenBank/DDBJ databases">
        <authorList>
            <person name="Jia N."/>
            <person name="Wang J."/>
            <person name="Shi W."/>
            <person name="Du L."/>
            <person name="Sun Y."/>
            <person name="Zhan W."/>
            <person name="Jiang J."/>
            <person name="Wang Q."/>
            <person name="Zhang B."/>
            <person name="Ji P."/>
            <person name="Sakyi L.B."/>
            <person name="Cui X."/>
            <person name="Yuan T."/>
            <person name="Jiang B."/>
            <person name="Yang W."/>
            <person name="Lam T.T.-Y."/>
            <person name="Chang Q."/>
            <person name="Ding S."/>
            <person name="Wang X."/>
            <person name="Zhu J."/>
            <person name="Ruan X."/>
            <person name="Zhao L."/>
            <person name="Wei J."/>
            <person name="Que T."/>
            <person name="Du C."/>
            <person name="Cheng J."/>
            <person name="Dai P."/>
            <person name="Han X."/>
            <person name="Huang E."/>
            <person name="Gao Y."/>
            <person name="Liu J."/>
            <person name="Shao H."/>
            <person name="Ye R."/>
            <person name="Li L."/>
            <person name="Wei W."/>
            <person name="Wang X."/>
            <person name="Wang C."/>
            <person name="Huo Q."/>
            <person name="Li W."/>
            <person name="Guo W."/>
            <person name="Chen H."/>
            <person name="Chen S."/>
            <person name="Zhou L."/>
            <person name="Zhou L."/>
            <person name="Ni X."/>
            <person name="Tian J."/>
            <person name="Zhou Y."/>
            <person name="Sheng Y."/>
            <person name="Liu T."/>
            <person name="Pan Y."/>
            <person name="Xia L."/>
            <person name="Li J."/>
            <person name="Zhao F."/>
            <person name="Cao W."/>
        </authorList>
    </citation>
    <scope>NUCLEOTIDE SEQUENCE</scope>
    <source>
        <strain evidence="2">Rmic-2018</strain>
        <tissue evidence="2">Larvae</tissue>
    </source>
</reference>
<sequence>MCLNGSQQYSPQHQRQVANRKTKAREQIIKLYAYEKKLSVRNRKRQKFTKPVKPKKQPPPVRPQPGVRSIAGKRVRARKHDGAWKHWPQHVQPKHDTGNSNHAVPTTTPAVNPGRLLSDRGRPCSGRGASLLLAVLTPGADSTPFKDAVIGALVLPPNFVQRHILKAPTTPKKRCYVTVWSR</sequence>
<evidence type="ECO:0000313" key="2">
    <source>
        <dbReference type="EMBL" id="KAH8009105.1"/>
    </source>
</evidence>
<protein>
    <submittedName>
        <fullName evidence="2">Uncharacterized protein</fullName>
    </submittedName>
</protein>
<name>A0A9J6D4W6_RHIMP</name>
<evidence type="ECO:0000313" key="3">
    <source>
        <dbReference type="Proteomes" id="UP000821866"/>
    </source>
</evidence>
<organism evidence="2 3">
    <name type="scientific">Rhipicephalus microplus</name>
    <name type="common">Cattle tick</name>
    <name type="synonym">Boophilus microplus</name>
    <dbReference type="NCBI Taxonomy" id="6941"/>
    <lineage>
        <taxon>Eukaryota</taxon>
        <taxon>Metazoa</taxon>
        <taxon>Ecdysozoa</taxon>
        <taxon>Arthropoda</taxon>
        <taxon>Chelicerata</taxon>
        <taxon>Arachnida</taxon>
        <taxon>Acari</taxon>
        <taxon>Parasitiformes</taxon>
        <taxon>Ixodida</taxon>
        <taxon>Ixodoidea</taxon>
        <taxon>Ixodidae</taxon>
        <taxon>Rhipicephalinae</taxon>
        <taxon>Rhipicephalus</taxon>
        <taxon>Boophilus</taxon>
    </lineage>
</organism>
<reference evidence="2" key="1">
    <citation type="journal article" date="2020" name="Cell">
        <title>Large-Scale Comparative Analyses of Tick Genomes Elucidate Their Genetic Diversity and Vector Capacities.</title>
        <authorList>
            <consortium name="Tick Genome and Microbiome Consortium (TIGMIC)"/>
            <person name="Jia N."/>
            <person name="Wang J."/>
            <person name="Shi W."/>
            <person name="Du L."/>
            <person name="Sun Y."/>
            <person name="Zhan W."/>
            <person name="Jiang J.F."/>
            <person name="Wang Q."/>
            <person name="Zhang B."/>
            <person name="Ji P."/>
            <person name="Bell-Sakyi L."/>
            <person name="Cui X.M."/>
            <person name="Yuan T.T."/>
            <person name="Jiang B.G."/>
            <person name="Yang W.F."/>
            <person name="Lam T.T."/>
            <person name="Chang Q.C."/>
            <person name="Ding S.J."/>
            <person name="Wang X.J."/>
            <person name="Zhu J.G."/>
            <person name="Ruan X.D."/>
            <person name="Zhao L."/>
            <person name="Wei J.T."/>
            <person name="Ye R.Z."/>
            <person name="Que T.C."/>
            <person name="Du C.H."/>
            <person name="Zhou Y.H."/>
            <person name="Cheng J.X."/>
            <person name="Dai P.F."/>
            <person name="Guo W.B."/>
            <person name="Han X.H."/>
            <person name="Huang E.J."/>
            <person name="Li L.F."/>
            <person name="Wei W."/>
            <person name="Gao Y.C."/>
            <person name="Liu J.Z."/>
            <person name="Shao H.Z."/>
            <person name="Wang X."/>
            <person name="Wang C.C."/>
            <person name="Yang T.C."/>
            <person name="Huo Q.B."/>
            <person name="Li W."/>
            <person name="Chen H.Y."/>
            <person name="Chen S.E."/>
            <person name="Zhou L.G."/>
            <person name="Ni X.B."/>
            <person name="Tian J.H."/>
            <person name="Sheng Y."/>
            <person name="Liu T."/>
            <person name="Pan Y.S."/>
            <person name="Xia L.Y."/>
            <person name="Li J."/>
            <person name="Zhao F."/>
            <person name="Cao W.C."/>
        </authorList>
    </citation>
    <scope>NUCLEOTIDE SEQUENCE</scope>
    <source>
        <strain evidence="2">Rmic-2018</strain>
    </source>
</reference>
<proteinExistence type="predicted"/>
<comment type="caution">
    <text evidence="2">The sequence shown here is derived from an EMBL/GenBank/DDBJ whole genome shotgun (WGS) entry which is preliminary data.</text>
</comment>
<evidence type="ECO:0000256" key="1">
    <source>
        <dbReference type="SAM" id="MobiDB-lite"/>
    </source>
</evidence>
<dbReference type="AlphaFoldDB" id="A0A9J6D4W6"/>
<keyword evidence="3" id="KW-1185">Reference proteome</keyword>
<feature type="compositionally biased region" description="Polar residues" evidence="1">
    <location>
        <begin position="98"/>
        <end position="110"/>
    </location>
</feature>